<keyword evidence="1" id="KW-0175">Coiled coil</keyword>
<gene>
    <name evidence="2" type="ORF">SteCoe_10842</name>
</gene>
<sequence length="650" mass="75328">MNSPVKHSKALCESKDKAAEAGKIESEGASFRLSRLSEDYEPSISSSTYFTMEELQQLNDDYAYQVHFLQSKLGNSQKKFENYLKTIGRLEGHIQKHMSRNVELEKTCKMLELKNQELKIEIGMLKTSLKEMGKKNTELGNNIKKKNNKIEDLNKKNQETESKFFDFCKKKEYYYVTPGRCDFCGFDEDFCQKLEIKLLSHEDPLQTHPILTYLASEFPGKPENEILEILKKIIQGTTDQESIERSPSKLTISTEFYPDSPQCLLETHKFSLVILNIAQFTELFQSVFSQIIEKTSDLSSKLLRILDAIHKQPISEKKSRIFSKLARCSLPSIAENIEKSKKNSKSQAKVENKLQELDQYKKLLLELDRLYLKIEEKNEKLLDLHEKLNEKTWECEKLAMDLHEAMLKCQSADTELERAKENLLETEEKAKSDIEAISIKAAKAQENLETQKLISKHEKNFLFEHIVLIENENIQHLSHYKYQISELKKNLRTFECTLEAIESELGAHFTGDYVESIRTLVAKSRRTFSLNPFRKSETKSNPFKVIEEENPTDSSSFTVVNLQKELANERSMNSLNLKQMESLKETIRHLEFEKDIDSDHALFRSLRTLIIELASQLPLLKSPLEGVLKKILALIWLSDEEKSIMQKRVN</sequence>
<dbReference type="EMBL" id="MPUH01000177">
    <property type="protein sequence ID" value="OMJ87425.1"/>
    <property type="molecule type" value="Genomic_DNA"/>
</dbReference>
<feature type="coiled-coil region" evidence="1">
    <location>
        <begin position="343"/>
        <end position="447"/>
    </location>
</feature>
<accession>A0A1R2CEP0</accession>
<proteinExistence type="predicted"/>
<comment type="caution">
    <text evidence="2">The sequence shown here is derived from an EMBL/GenBank/DDBJ whole genome shotgun (WGS) entry which is preliminary data.</text>
</comment>
<keyword evidence="3" id="KW-1185">Reference proteome</keyword>
<feature type="coiled-coil region" evidence="1">
    <location>
        <begin position="94"/>
        <end position="163"/>
    </location>
</feature>
<dbReference type="Proteomes" id="UP000187209">
    <property type="component" value="Unassembled WGS sequence"/>
</dbReference>
<reference evidence="2 3" key="1">
    <citation type="submission" date="2016-11" db="EMBL/GenBank/DDBJ databases">
        <title>The macronuclear genome of Stentor coeruleus: a giant cell with tiny introns.</title>
        <authorList>
            <person name="Slabodnick M."/>
            <person name="Ruby J.G."/>
            <person name="Reiff S.B."/>
            <person name="Swart E.C."/>
            <person name="Gosai S."/>
            <person name="Prabakaran S."/>
            <person name="Witkowska E."/>
            <person name="Larue G.E."/>
            <person name="Fisher S."/>
            <person name="Freeman R.M."/>
            <person name="Gunawardena J."/>
            <person name="Chu W."/>
            <person name="Stover N.A."/>
            <person name="Gregory B.D."/>
            <person name="Nowacki M."/>
            <person name="Derisi J."/>
            <person name="Roy S.W."/>
            <person name="Marshall W.F."/>
            <person name="Sood P."/>
        </authorList>
    </citation>
    <scope>NUCLEOTIDE SEQUENCE [LARGE SCALE GENOMIC DNA]</scope>
    <source>
        <strain evidence="2">WM001</strain>
    </source>
</reference>
<evidence type="ECO:0000313" key="2">
    <source>
        <dbReference type="EMBL" id="OMJ87425.1"/>
    </source>
</evidence>
<organism evidence="2 3">
    <name type="scientific">Stentor coeruleus</name>
    <dbReference type="NCBI Taxonomy" id="5963"/>
    <lineage>
        <taxon>Eukaryota</taxon>
        <taxon>Sar</taxon>
        <taxon>Alveolata</taxon>
        <taxon>Ciliophora</taxon>
        <taxon>Postciliodesmatophora</taxon>
        <taxon>Heterotrichea</taxon>
        <taxon>Heterotrichida</taxon>
        <taxon>Stentoridae</taxon>
        <taxon>Stentor</taxon>
    </lineage>
</organism>
<dbReference type="AlphaFoldDB" id="A0A1R2CEP0"/>
<name>A0A1R2CEP0_9CILI</name>
<evidence type="ECO:0000256" key="1">
    <source>
        <dbReference type="SAM" id="Coils"/>
    </source>
</evidence>
<evidence type="ECO:0000313" key="3">
    <source>
        <dbReference type="Proteomes" id="UP000187209"/>
    </source>
</evidence>
<protein>
    <submittedName>
        <fullName evidence="2">Uncharacterized protein</fullName>
    </submittedName>
</protein>